<dbReference type="PANTHER" id="PTHR46296">
    <property type="entry name" value="BNAA05G37250D PROTEIN"/>
    <property type="match status" value="1"/>
</dbReference>
<dbReference type="Gene3D" id="2.60.40.150">
    <property type="entry name" value="C2 domain"/>
    <property type="match status" value="1"/>
</dbReference>
<dbReference type="InterPro" id="IPR044511">
    <property type="entry name" value="At1g03370/At5g50170-like"/>
</dbReference>
<dbReference type="SUPFAM" id="SSF49562">
    <property type="entry name" value="C2 domain (Calcium/lipid-binding domain, CaLB)"/>
    <property type="match status" value="1"/>
</dbReference>
<feature type="domain" description="C2" evidence="2">
    <location>
        <begin position="1"/>
        <end position="102"/>
    </location>
</feature>
<protein>
    <recommendedName>
        <fullName evidence="2">C2 domain-containing protein</fullName>
    </recommendedName>
</protein>
<dbReference type="InterPro" id="IPR000008">
    <property type="entry name" value="C2_dom"/>
</dbReference>
<name>A0A804HTB8_MUSAM</name>
<evidence type="ECO:0000259" key="2">
    <source>
        <dbReference type="PROSITE" id="PS50004"/>
    </source>
</evidence>
<dbReference type="OMA" id="MREAPLC"/>
<organism evidence="3 4">
    <name type="scientific">Musa acuminata subsp. malaccensis</name>
    <name type="common">Wild banana</name>
    <name type="synonym">Musa malaccensis</name>
    <dbReference type="NCBI Taxonomy" id="214687"/>
    <lineage>
        <taxon>Eukaryota</taxon>
        <taxon>Viridiplantae</taxon>
        <taxon>Streptophyta</taxon>
        <taxon>Embryophyta</taxon>
        <taxon>Tracheophyta</taxon>
        <taxon>Spermatophyta</taxon>
        <taxon>Magnoliopsida</taxon>
        <taxon>Liliopsida</taxon>
        <taxon>Zingiberales</taxon>
        <taxon>Musaceae</taxon>
        <taxon>Musa</taxon>
    </lineage>
</organism>
<accession>A0A804HTB8</accession>
<dbReference type="CDD" id="cd00030">
    <property type="entry name" value="C2"/>
    <property type="match status" value="1"/>
</dbReference>
<dbReference type="Gramene" id="Ma01_t12550.1">
    <property type="protein sequence ID" value="Ma01_p12550.1"/>
    <property type="gene ID" value="Ma01_g12550"/>
</dbReference>
<dbReference type="SMART" id="SM00239">
    <property type="entry name" value="C2"/>
    <property type="match status" value="1"/>
</dbReference>
<feature type="region of interest" description="Disordered" evidence="1">
    <location>
        <begin position="374"/>
        <end position="406"/>
    </location>
</feature>
<dbReference type="Proteomes" id="UP000012960">
    <property type="component" value="Unplaced"/>
</dbReference>
<dbReference type="PROSITE" id="PS50004">
    <property type="entry name" value="C2"/>
    <property type="match status" value="1"/>
</dbReference>
<feature type="region of interest" description="Disordered" evidence="1">
    <location>
        <begin position="206"/>
        <end position="228"/>
    </location>
</feature>
<sequence>MKLFVHVIEARGLPVMNMNGSCDPYVRLQLGGRRAKTKVIKKNLNPFWDEKFSFLVGELSEELTVSVLNEDKYFNNDFLGKVKVSLLKVLDAENLSLGTAWYQLQPKNKKSKNKKRGEICLTIQLSPRNTILDESSIVSQAPSGDLASSSETSQLMREAPLCTSGGKIDSSSLMDLEETRATKENKSNTTSFVELLSQMFRGKNAESVPLAENRDLDSLEQSEGTSTKADVCADSADNVPCENKFEELLETMASKCLGSDMPGHLPGGILLDQSYAIAPGDLNSLLFSPDSNVRKSFQTILSYDAGTPGRRVQLPYSDLSLPCTKYQPFQHAQTKLGARRLRSGALICAAALSARCAAEQTQTVTRQSSTITIAPIQGKEKSPELDDGGTGFPPRDDDDGGGGGGGGGGHWSGGFFFFGLLAFLGLMKDQESEGPYQNNKRRY</sequence>
<dbReference type="Pfam" id="PF00168">
    <property type="entry name" value="C2"/>
    <property type="match status" value="1"/>
</dbReference>
<dbReference type="PRINTS" id="PR00360">
    <property type="entry name" value="C2DOMAIN"/>
</dbReference>
<keyword evidence="4" id="KW-1185">Reference proteome</keyword>
<proteinExistence type="predicted"/>
<reference evidence="3" key="1">
    <citation type="submission" date="2021-05" db="UniProtKB">
        <authorList>
            <consortium name="EnsemblPlants"/>
        </authorList>
    </citation>
    <scope>IDENTIFICATION</scope>
    <source>
        <strain evidence="3">subsp. malaccensis</strain>
    </source>
</reference>
<evidence type="ECO:0000256" key="1">
    <source>
        <dbReference type="SAM" id="MobiDB-lite"/>
    </source>
</evidence>
<evidence type="ECO:0000313" key="4">
    <source>
        <dbReference type="Proteomes" id="UP000012960"/>
    </source>
</evidence>
<feature type="compositionally biased region" description="Polar residues" evidence="1">
    <location>
        <begin position="219"/>
        <end position="228"/>
    </location>
</feature>
<dbReference type="PANTHER" id="PTHR46296:SF8">
    <property type="entry name" value="OS06G0297800 PROTEIN"/>
    <property type="match status" value="1"/>
</dbReference>
<dbReference type="InterPro" id="IPR035892">
    <property type="entry name" value="C2_domain_sf"/>
</dbReference>
<evidence type="ECO:0000313" key="3">
    <source>
        <dbReference type="EnsemblPlants" id="Ma01_p12550.1"/>
    </source>
</evidence>
<dbReference type="EnsemblPlants" id="Ma01_t12550.1">
    <property type="protein sequence ID" value="Ma01_p12550.1"/>
    <property type="gene ID" value="Ma01_g12550"/>
</dbReference>
<dbReference type="AlphaFoldDB" id="A0A804HTB8"/>
<dbReference type="InParanoid" id="A0A804HTB8"/>